<feature type="transmembrane region" description="Helical" evidence="13">
    <location>
        <begin position="155"/>
        <end position="178"/>
    </location>
</feature>
<dbReference type="SUPFAM" id="SSF81321">
    <property type="entry name" value="Family A G protein-coupled receptor-like"/>
    <property type="match status" value="1"/>
</dbReference>
<evidence type="ECO:0000256" key="1">
    <source>
        <dbReference type="ARBA" id="ARBA00000085"/>
    </source>
</evidence>
<dbReference type="Pfam" id="PF01036">
    <property type="entry name" value="Bac_rhodopsin"/>
    <property type="match status" value="1"/>
</dbReference>
<name>A0A250XMH3_9CHLO</name>
<evidence type="ECO:0000256" key="8">
    <source>
        <dbReference type="ARBA" id="ARBA00022777"/>
    </source>
</evidence>
<dbReference type="PRINTS" id="PR00344">
    <property type="entry name" value="BCTRLSENSOR"/>
</dbReference>
<comment type="catalytic activity">
    <reaction evidence="1">
        <text>ATP + protein L-histidine = ADP + protein N-phospho-L-histidine.</text>
        <dbReference type="EC" id="2.7.13.3"/>
    </reaction>
</comment>
<dbReference type="OrthoDB" id="60033at2759"/>
<keyword evidence="9 13" id="KW-1133">Transmembrane helix</keyword>
<keyword evidence="12" id="KW-0175">Coiled coil</keyword>
<dbReference type="Gene3D" id="1.20.1070.10">
    <property type="entry name" value="Rhodopsin 7-helix transmembrane proteins"/>
    <property type="match status" value="1"/>
</dbReference>
<dbReference type="InterPro" id="IPR001789">
    <property type="entry name" value="Sig_transdc_resp-reg_receiver"/>
</dbReference>
<evidence type="ECO:0000256" key="7">
    <source>
        <dbReference type="ARBA" id="ARBA00022692"/>
    </source>
</evidence>
<comment type="similarity">
    <text evidence="3">Belongs to the archaeal/bacterial/fungal opsin family.</text>
</comment>
<dbReference type="InterPro" id="IPR036097">
    <property type="entry name" value="HisK_dim/P_sf"/>
</dbReference>
<feature type="coiled-coil region" evidence="12">
    <location>
        <begin position="281"/>
        <end position="308"/>
    </location>
</feature>
<evidence type="ECO:0000256" key="11">
    <source>
        <dbReference type="PROSITE-ProRule" id="PRU00169"/>
    </source>
</evidence>
<dbReference type="PANTHER" id="PTHR43047:SF72">
    <property type="entry name" value="OSMOSENSING HISTIDINE PROTEIN KINASE SLN1"/>
    <property type="match status" value="1"/>
</dbReference>
<dbReference type="InterPro" id="IPR004358">
    <property type="entry name" value="Sig_transdc_His_kin-like_C"/>
</dbReference>
<keyword evidence="7 13" id="KW-0812">Transmembrane</keyword>
<dbReference type="InterPro" id="IPR005467">
    <property type="entry name" value="His_kinase_dom"/>
</dbReference>
<dbReference type="GO" id="GO:0009927">
    <property type="term" value="F:histidine phosphotransfer kinase activity"/>
    <property type="evidence" value="ECO:0007669"/>
    <property type="project" value="TreeGrafter"/>
</dbReference>
<evidence type="ECO:0000256" key="6">
    <source>
        <dbReference type="ARBA" id="ARBA00022679"/>
    </source>
</evidence>
<feature type="modified residue" description="4-aspartylphosphate" evidence="11">
    <location>
        <position position="636"/>
    </location>
</feature>
<dbReference type="Pfam" id="PF02518">
    <property type="entry name" value="HATPase_c"/>
    <property type="match status" value="1"/>
</dbReference>
<dbReference type="SMART" id="SM00388">
    <property type="entry name" value="HisKA"/>
    <property type="match status" value="1"/>
</dbReference>
<dbReference type="FunFam" id="3.30.565.10:FF:000010">
    <property type="entry name" value="Sensor histidine kinase RcsC"/>
    <property type="match status" value="1"/>
</dbReference>
<feature type="transmembrane region" description="Helical" evidence="13">
    <location>
        <begin position="59"/>
        <end position="83"/>
    </location>
</feature>
<dbReference type="SUPFAM" id="SSF55874">
    <property type="entry name" value="ATPase domain of HSP90 chaperone/DNA topoisomerase II/histidine kinase"/>
    <property type="match status" value="1"/>
</dbReference>
<keyword evidence="8" id="KW-0418">Kinase</keyword>
<feature type="domain" description="Histidine kinase" evidence="14">
    <location>
        <begin position="314"/>
        <end position="533"/>
    </location>
</feature>
<comment type="subcellular location">
    <subcellularLocation>
        <location evidence="2">Membrane</location>
        <topology evidence="2">Multi-pass membrane protein</topology>
    </subcellularLocation>
</comment>
<dbReference type="AlphaFoldDB" id="A0A250XMH3"/>
<evidence type="ECO:0000256" key="5">
    <source>
        <dbReference type="ARBA" id="ARBA00022553"/>
    </source>
</evidence>
<dbReference type="CDD" id="cd00082">
    <property type="entry name" value="HisKA"/>
    <property type="match status" value="1"/>
</dbReference>
<gene>
    <name evidence="16" type="ORF">CEUSTIGMA_g11542.t1</name>
</gene>
<dbReference type="PROSITE" id="PS50109">
    <property type="entry name" value="HIS_KIN"/>
    <property type="match status" value="1"/>
</dbReference>
<dbReference type="SMART" id="SM00387">
    <property type="entry name" value="HATPase_c"/>
    <property type="match status" value="1"/>
</dbReference>
<feature type="domain" description="Response regulatory" evidence="15">
    <location>
        <begin position="585"/>
        <end position="703"/>
    </location>
</feature>
<dbReference type="EC" id="2.7.13.3" evidence="4"/>
<evidence type="ECO:0000256" key="3">
    <source>
        <dbReference type="ARBA" id="ARBA00008130"/>
    </source>
</evidence>
<reference evidence="16 17" key="1">
    <citation type="submission" date="2017-08" db="EMBL/GenBank/DDBJ databases">
        <title>Acidophilic green algal genome provides insights into adaptation to an acidic environment.</title>
        <authorList>
            <person name="Hirooka S."/>
            <person name="Hirose Y."/>
            <person name="Kanesaki Y."/>
            <person name="Higuchi S."/>
            <person name="Fujiwara T."/>
            <person name="Onuma R."/>
            <person name="Era A."/>
            <person name="Ohbayashi R."/>
            <person name="Uzuka A."/>
            <person name="Nozaki H."/>
            <person name="Yoshikawa H."/>
            <person name="Miyagishima S.Y."/>
        </authorList>
    </citation>
    <scope>NUCLEOTIDE SEQUENCE [LARGE SCALE GENOMIC DNA]</scope>
    <source>
        <strain evidence="16 17">NIES-2499</strain>
    </source>
</reference>
<dbReference type="CDD" id="cd16922">
    <property type="entry name" value="HATPase_EvgS-ArcB-TorS-like"/>
    <property type="match status" value="1"/>
</dbReference>
<dbReference type="PANTHER" id="PTHR43047">
    <property type="entry name" value="TWO-COMPONENT HISTIDINE PROTEIN KINASE"/>
    <property type="match status" value="1"/>
</dbReference>
<dbReference type="SUPFAM" id="SSF52172">
    <property type="entry name" value="CheY-like"/>
    <property type="match status" value="1"/>
</dbReference>
<evidence type="ECO:0000256" key="13">
    <source>
        <dbReference type="SAM" id="Phobius"/>
    </source>
</evidence>
<feature type="transmembrane region" description="Helical" evidence="13">
    <location>
        <begin position="223"/>
        <end position="241"/>
    </location>
</feature>
<dbReference type="SUPFAM" id="SSF47384">
    <property type="entry name" value="Homodimeric domain of signal transducing histidine kinase"/>
    <property type="match status" value="1"/>
</dbReference>
<keyword evidence="10 13" id="KW-0472">Membrane</keyword>
<dbReference type="EMBL" id="BEGY01000116">
    <property type="protein sequence ID" value="GAX84119.1"/>
    <property type="molecule type" value="Genomic_DNA"/>
</dbReference>
<keyword evidence="5 11" id="KW-0597">Phosphoprotein</keyword>
<protein>
    <recommendedName>
        <fullName evidence="4">histidine kinase</fullName>
        <ecNumber evidence="4">2.7.13.3</ecNumber>
    </recommendedName>
</protein>
<dbReference type="Gene3D" id="3.40.50.2300">
    <property type="match status" value="1"/>
</dbReference>
<evidence type="ECO:0000256" key="10">
    <source>
        <dbReference type="ARBA" id="ARBA00023136"/>
    </source>
</evidence>
<dbReference type="InterPro" id="IPR003661">
    <property type="entry name" value="HisK_dim/P_dom"/>
</dbReference>
<evidence type="ECO:0000313" key="16">
    <source>
        <dbReference type="EMBL" id="GAX84119.1"/>
    </source>
</evidence>
<feature type="transmembrane region" description="Helical" evidence="13">
    <location>
        <begin position="131"/>
        <end position="148"/>
    </location>
</feature>
<dbReference type="InterPro" id="IPR003594">
    <property type="entry name" value="HATPase_dom"/>
</dbReference>
<dbReference type="Gene3D" id="3.30.565.10">
    <property type="entry name" value="Histidine kinase-like ATPase, C-terminal domain"/>
    <property type="match status" value="1"/>
</dbReference>
<evidence type="ECO:0000256" key="4">
    <source>
        <dbReference type="ARBA" id="ARBA00012438"/>
    </source>
</evidence>
<evidence type="ECO:0000259" key="15">
    <source>
        <dbReference type="PROSITE" id="PS50110"/>
    </source>
</evidence>
<dbReference type="STRING" id="1157962.A0A250XMH3"/>
<evidence type="ECO:0000256" key="2">
    <source>
        <dbReference type="ARBA" id="ARBA00004141"/>
    </source>
</evidence>
<proteinExistence type="inferred from homology"/>
<dbReference type="CDD" id="cd17574">
    <property type="entry name" value="REC_OmpR"/>
    <property type="match status" value="1"/>
</dbReference>
<evidence type="ECO:0000259" key="14">
    <source>
        <dbReference type="PROSITE" id="PS50109"/>
    </source>
</evidence>
<dbReference type="InterPro" id="IPR036890">
    <property type="entry name" value="HATPase_C_sf"/>
</dbReference>
<dbReference type="Pfam" id="PF00072">
    <property type="entry name" value="Response_reg"/>
    <property type="match status" value="1"/>
</dbReference>
<dbReference type="GO" id="GO:0005886">
    <property type="term" value="C:plasma membrane"/>
    <property type="evidence" value="ECO:0007669"/>
    <property type="project" value="TreeGrafter"/>
</dbReference>
<feature type="transmembrane region" description="Helical" evidence="13">
    <location>
        <begin position="90"/>
        <end position="111"/>
    </location>
</feature>
<dbReference type="Gene3D" id="1.10.287.130">
    <property type="match status" value="1"/>
</dbReference>
<dbReference type="InterPro" id="IPR001425">
    <property type="entry name" value="Arc/bac/fun_rhodopsins"/>
</dbReference>
<evidence type="ECO:0000313" key="17">
    <source>
        <dbReference type="Proteomes" id="UP000232323"/>
    </source>
</evidence>
<dbReference type="InterPro" id="IPR011006">
    <property type="entry name" value="CheY-like_superfamily"/>
</dbReference>
<evidence type="ECO:0000256" key="9">
    <source>
        <dbReference type="ARBA" id="ARBA00022989"/>
    </source>
</evidence>
<dbReference type="SMART" id="SM00448">
    <property type="entry name" value="REC"/>
    <property type="match status" value="1"/>
</dbReference>
<evidence type="ECO:0000256" key="12">
    <source>
        <dbReference type="SAM" id="Coils"/>
    </source>
</evidence>
<keyword evidence="17" id="KW-1185">Reference proteome</keyword>
<dbReference type="PROSITE" id="PS50110">
    <property type="entry name" value="RESPONSE_REGULATORY"/>
    <property type="match status" value="1"/>
</dbReference>
<dbReference type="Proteomes" id="UP000232323">
    <property type="component" value="Unassembled WGS sequence"/>
</dbReference>
<sequence>MVSSSVKPKAHSSTMLMQLWSVGLTSVVLLICFFIWFGASCLDAIYTPRDFTFVPTRRMIVSYQWCMVGYGSNLLLTLIKVIFEKNRNKLNLHLVSSYINLVSACSYYMLWTGFSTIMEDRHSCLYIPQRWLLYIFTVPHIMYLLSQMSDYTTGMWLWVVVENVVMLAAGGLGTVPWFSRSLKALLYMTSIIPFPFINIHMYRMVSGSITADLELASKRSLGFIRIFSIVTWNTFPIMYFAAIDGALPLDVSEPLWSVLDWLTKMVYSSSLMEASFFTISQRRELQKAAEEQDRIKQIEQLNIDITRKDDFLSTMSHELRTPLNGIIGLSEALMIGTGGELPEKAHQTIATLKMSGKRLLQLINDILDAAKMKQGGIVIKHEEVDIHRVMHDVTEITKSLVSRKVVLVNNVGKDVPIITADADRLVQIMYNLIGNAAKFTRSGSITVAGGKSKDGRRIFLSVTDTGLGIPSTKFEQIFGAFEQVDMSTTRRYGGTGLGLHLVKQLVEAHHGEITVQSEVGVGSTFTVWLPIDQKTDSFAQEEEAVGSRSVDEEWDALSEAMKSSRRPSADVSRTFHHEKNQGQFLVLSVDDDPINQMVVESLLSPEGFKVEQAMDGDDALEYLSSSPYLPDLILLDVMMPGMNGYEVCQLVRKRFKKEAIPIIMLSAKNTSEDVAKGLELGANDYVKKPFDRKELISRINVQLRNRDAMRSGEY</sequence>
<comment type="caution">
    <text evidence="16">The sequence shown here is derived from an EMBL/GenBank/DDBJ whole genome shotgun (WGS) entry which is preliminary data.</text>
</comment>
<feature type="transmembrane region" description="Helical" evidence="13">
    <location>
        <begin position="184"/>
        <end position="202"/>
    </location>
</feature>
<dbReference type="Pfam" id="PF00512">
    <property type="entry name" value="HisKA"/>
    <property type="match status" value="1"/>
</dbReference>
<dbReference type="SMART" id="SM01021">
    <property type="entry name" value="Bac_rhodopsin"/>
    <property type="match status" value="1"/>
</dbReference>
<dbReference type="GO" id="GO:0000155">
    <property type="term" value="F:phosphorelay sensor kinase activity"/>
    <property type="evidence" value="ECO:0007669"/>
    <property type="project" value="InterPro"/>
</dbReference>
<organism evidence="16 17">
    <name type="scientific">Chlamydomonas eustigma</name>
    <dbReference type="NCBI Taxonomy" id="1157962"/>
    <lineage>
        <taxon>Eukaryota</taxon>
        <taxon>Viridiplantae</taxon>
        <taxon>Chlorophyta</taxon>
        <taxon>core chlorophytes</taxon>
        <taxon>Chlorophyceae</taxon>
        <taxon>CS clade</taxon>
        <taxon>Chlamydomonadales</taxon>
        <taxon>Chlamydomonadaceae</taxon>
        <taxon>Chlamydomonas</taxon>
    </lineage>
</organism>
<accession>A0A250XMH3</accession>
<feature type="transmembrane region" description="Helical" evidence="13">
    <location>
        <begin position="20"/>
        <end position="39"/>
    </location>
</feature>
<keyword evidence="6" id="KW-0808">Transferase</keyword>